<dbReference type="Proteomes" id="UP000594638">
    <property type="component" value="Unassembled WGS sequence"/>
</dbReference>
<dbReference type="OrthoDB" id="1919525at2759"/>
<feature type="domain" description="Myb-like" evidence="7">
    <location>
        <begin position="98"/>
        <end position="163"/>
    </location>
</feature>
<comment type="subcellular location">
    <subcellularLocation>
        <location evidence="1">Nucleus</location>
    </subcellularLocation>
</comment>
<evidence type="ECO:0000256" key="5">
    <source>
        <dbReference type="ARBA" id="ARBA00023242"/>
    </source>
</evidence>
<dbReference type="SMART" id="SM00717">
    <property type="entry name" value="SANT"/>
    <property type="match status" value="2"/>
</dbReference>
<dbReference type="GO" id="GO:0003677">
    <property type="term" value="F:DNA binding"/>
    <property type="evidence" value="ECO:0007669"/>
    <property type="project" value="UniProtKB-KW"/>
</dbReference>
<reference evidence="8 9" key="1">
    <citation type="submission" date="2019-12" db="EMBL/GenBank/DDBJ databases">
        <authorList>
            <person name="Alioto T."/>
            <person name="Alioto T."/>
            <person name="Gomez Garrido J."/>
        </authorList>
    </citation>
    <scope>NUCLEOTIDE SEQUENCE [LARGE SCALE GENOMIC DNA]</scope>
</reference>
<dbReference type="Pfam" id="PF13837">
    <property type="entry name" value="Myb_DNA-bind_4"/>
    <property type="match status" value="2"/>
</dbReference>
<dbReference type="AlphaFoldDB" id="A0A8S0VAR3"/>
<evidence type="ECO:0000256" key="1">
    <source>
        <dbReference type="ARBA" id="ARBA00004123"/>
    </source>
</evidence>
<dbReference type="GO" id="GO:0006355">
    <property type="term" value="P:regulation of DNA-templated transcription"/>
    <property type="evidence" value="ECO:0007669"/>
    <property type="project" value="UniProtKB-ARBA"/>
</dbReference>
<name>A0A8S0VAR3_OLEEU</name>
<dbReference type="PANTHER" id="PTHR21654:SF60">
    <property type="entry name" value="TRIHELIX TRANSCRIPTION FACTOR PTL"/>
    <property type="match status" value="1"/>
</dbReference>
<evidence type="ECO:0000259" key="7">
    <source>
        <dbReference type="PROSITE" id="PS50090"/>
    </source>
</evidence>
<dbReference type="Gene3D" id="1.10.10.60">
    <property type="entry name" value="Homeodomain-like"/>
    <property type="match status" value="2"/>
</dbReference>
<gene>
    <name evidence="8" type="ORF">OLEA9_A108622</name>
</gene>
<feature type="domain" description="Myb-like" evidence="7">
    <location>
        <begin position="378"/>
        <end position="443"/>
    </location>
</feature>
<keyword evidence="4" id="KW-0804">Transcription</keyword>
<accession>A0A8S0VAR3</accession>
<dbReference type="FunFam" id="1.10.10.60:FF:000342">
    <property type="entry name" value="trihelix transcription factor PTL-like"/>
    <property type="match status" value="1"/>
</dbReference>
<dbReference type="PANTHER" id="PTHR21654">
    <property type="entry name" value="FI21293P1"/>
    <property type="match status" value="1"/>
</dbReference>
<sequence>MEEQYLMADLRQCINGRTLFSPVSHPPDLLSGHSGFTPAQHYEMMMVPRGLHQEFLSNSTTSASFNISKSASTAGASGIGAGVGGFDMEAVGLNGGRGGDMGTGRWPRQETLTLLEIRSRLDPKFKEANQKGPLWDEVSRIMSEEHGYQRSGKKCREKFENLHKYYKKTKEGKAGRHDGKHYRFFRQLEALYGETNNGASALETHVVIGSSFRNKTPNAVPNQEAYPASKISDYSLSLSNSSDFDTTSSDDTDLHEGVDDNSTNKRKKSRGKRCWKAKIRGFIDSQMRKLMDKQEAWMEKMMKTIEHKEQERILREQEWRKQDAERIEREQKFWANERALIEGRDAALREALQKLSGKELMAAAGKNPNDDRSETITNTVKRDNIWPDREITRLFQLRTSMEERLLQGGVSEEVIWEEIAIKMACFGHDRSGLTCKEKWVSVNNYLLECNNKRRENPKGCSYYQNNIESICNEREADNTSRSNDNGMNDFCFRYFMGDADNIWENYALKLNKG</sequence>
<keyword evidence="9" id="KW-1185">Reference proteome</keyword>
<dbReference type="GO" id="GO:0005634">
    <property type="term" value="C:nucleus"/>
    <property type="evidence" value="ECO:0007669"/>
    <property type="project" value="UniProtKB-SubCell"/>
</dbReference>
<evidence type="ECO:0000256" key="3">
    <source>
        <dbReference type="ARBA" id="ARBA00023125"/>
    </source>
</evidence>
<dbReference type="CDD" id="cd12203">
    <property type="entry name" value="GT1"/>
    <property type="match status" value="2"/>
</dbReference>
<evidence type="ECO:0000313" key="9">
    <source>
        <dbReference type="Proteomes" id="UP000594638"/>
    </source>
</evidence>
<keyword evidence="3" id="KW-0238">DNA-binding</keyword>
<dbReference type="InterPro" id="IPR044822">
    <property type="entry name" value="Myb_DNA-bind_4"/>
</dbReference>
<feature type="region of interest" description="Disordered" evidence="6">
    <location>
        <begin position="245"/>
        <end position="271"/>
    </location>
</feature>
<organism evidence="8 9">
    <name type="scientific">Olea europaea subsp. europaea</name>
    <dbReference type="NCBI Taxonomy" id="158383"/>
    <lineage>
        <taxon>Eukaryota</taxon>
        <taxon>Viridiplantae</taxon>
        <taxon>Streptophyta</taxon>
        <taxon>Embryophyta</taxon>
        <taxon>Tracheophyta</taxon>
        <taxon>Spermatophyta</taxon>
        <taxon>Magnoliopsida</taxon>
        <taxon>eudicotyledons</taxon>
        <taxon>Gunneridae</taxon>
        <taxon>Pentapetalae</taxon>
        <taxon>asterids</taxon>
        <taxon>lamiids</taxon>
        <taxon>Lamiales</taxon>
        <taxon>Oleaceae</taxon>
        <taxon>Oleeae</taxon>
        <taxon>Olea</taxon>
    </lineage>
</organism>
<keyword evidence="2" id="KW-0805">Transcription regulation</keyword>
<dbReference type="InterPro" id="IPR001005">
    <property type="entry name" value="SANT/Myb"/>
</dbReference>
<protein>
    <recommendedName>
        <fullName evidence="7">Myb-like domain-containing protein</fullName>
    </recommendedName>
</protein>
<dbReference type="Gramene" id="OE9A108622T1">
    <property type="protein sequence ID" value="OE9A108622C1"/>
    <property type="gene ID" value="OE9A108622"/>
</dbReference>
<evidence type="ECO:0000256" key="2">
    <source>
        <dbReference type="ARBA" id="ARBA00023015"/>
    </source>
</evidence>
<comment type="caution">
    <text evidence="8">The sequence shown here is derived from an EMBL/GenBank/DDBJ whole genome shotgun (WGS) entry which is preliminary data.</text>
</comment>
<dbReference type="EMBL" id="CACTIH010009201">
    <property type="protein sequence ID" value="CAA3027381.1"/>
    <property type="molecule type" value="Genomic_DNA"/>
</dbReference>
<proteinExistence type="predicted"/>
<evidence type="ECO:0000256" key="4">
    <source>
        <dbReference type="ARBA" id="ARBA00023163"/>
    </source>
</evidence>
<evidence type="ECO:0000313" key="8">
    <source>
        <dbReference type="EMBL" id="CAA3027381.1"/>
    </source>
</evidence>
<keyword evidence="5" id="KW-0539">Nucleus</keyword>
<dbReference type="PROSITE" id="PS50090">
    <property type="entry name" value="MYB_LIKE"/>
    <property type="match status" value="2"/>
</dbReference>
<evidence type="ECO:0000256" key="6">
    <source>
        <dbReference type="SAM" id="MobiDB-lite"/>
    </source>
</evidence>